<accession>A0A0D2WRE0</accession>
<dbReference type="PANTHER" id="PTHR46006">
    <property type="entry name" value="RHO GUANINE NUCLEOTIDE EXCHANGE FACTOR AT 64C, ISOFORM A"/>
    <property type="match status" value="1"/>
</dbReference>
<dbReference type="GO" id="GO:0005085">
    <property type="term" value="F:guanyl-nucleotide exchange factor activity"/>
    <property type="evidence" value="ECO:0007669"/>
    <property type="project" value="InterPro"/>
</dbReference>
<dbReference type="CDD" id="cd00160">
    <property type="entry name" value="RhoGEF"/>
    <property type="match status" value="1"/>
</dbReference>
<dbReference type="PANTHER" id="PTHR46006:SF6">
    <property type="entry name" value="INTERSECTIN-2 ISOFORM X1"/>
    <property type="match status" value="1"/>
</dbReference>
<feature type="domain" description="DH" evidence="4">
    <location>
        <begin position="109"/>
        <end position="293"/>
    </location>
</feature>
<dbReference type="InParanoid" id="A0A0D2WRE0"/>
<dbReference type="PROSITE" id="PS50010">
    <property type="entry name" value="DH_2"/>
    <property type="match status" value="1"/>
</dbReference>
<dbReference type="RefSeq" id="XP_004347267.1">
    <property type="nucleotide sequence ID" value="XM_004347217.2"/>
</dbReference>
<dbReference type="InterPro" id="IPR000219">
    <property type="entry name" value="DH_dom"/>
</dbReference>
<feature type="region of interest" description="Disordered" evidence="3">
    <location>
        <begin position="523"/>
        <end position="588"/>
    </location>
</feature>
<name>A0A0D2WRE0_CAPO3</name>
<sequence>MQEPDVALGFDPFADDALGRKVTRQHSVRRLQKRQFSPADHVVSSGHLAPQHGDARTKELQQQEDEDRAAQLKEALNDANLSDKELEDQLWAKAIDFESFTYLPPSERKRQEIMVEIILTERSYIRDLEVVNDVFIEPIRAKELLSKYEISSIFANIQDLLPMHWNLLNALLSSLEADPADRAIGRIFLDHLTAVSKEYGTYISNRHNAERVLLAHKRSNKQFAAFLEECQLNASCRKLALQSFLAAPFQRITRYPLLLRLLVNTTKAGHPDFPNVLAAIDSFSQIVSATESKTQKAESIQRLMEVHAAIDWHSVPIPKDWTLVTASRRLLFEGPLLRRREGRKPQEVTVFLFNDVIIITRPRKDKLELVAAPISLRDVLVHDGSRQGGTSSELLPNGGLVSQSSSTSLSASATPSSGSPTSSSTNSTPPASPKTAAAKISATFRRHSFRNFVKMGGGASGGTVGPQTMHKSPSRDRELATIFTGATSSTLKTIHRRSAGSPVDLAPIALTAAEQADFDAAIAPADAGSPQSVSRTSSVGNGDYRKTRSDSTDSSGAGSHSKETSTSTENMGDERSPGLLGQSVSDPTGSCVPLSTAAKALVLPSLNEQTVLCLAGNTPDEVTAMSNQDQGGDDTPPRFRTESLPEKRKGAVKRWTSEVSSLTAKPTLRQRLLSSNKPAPTTRGVFQLVHVGCAIHEFEAASEFDKTNWIKHIEVAFNSIFSQRRPQSGFDTSRALSASRESLNQSLASTSASTLPELQDQPASPSSSTGSHSVSHTMKPSRSVTGLAQHATSNDAADSPIGRRAASIDNLAS</sequence>
<proteinExistence type="predicted"/>
<evidence type="ECO:0000313" key="6">
    <source>
        <dbReference type="Proteomes" id="UP000008743"/>
    </source>
</evidence>
<dbReference type="EMBL" id="KE346366">
    <property type="protein sequence ID" value="KJE93773.1"/>
    <property type="molecule type" value="Genomic_DNA"/>
</dbReference>
<feature type="region of interest" description="Disordered" evidence="3">
    <location>
        <begin position="455"/>
        <end position="476"/>
    </location>
</feature>
<dbReference type="eggNOG" id="KOG4305">
    <property type="taxonomic scope" value="Eukaryota"/>
</dbReference>
<dbReference type="AlphaFoldDB" id="A0A0D2WRE0"/>
<evidence type="ECO:0000313" key="5">
    <source>
        <dbReference type="EMBL" id="KJE93773.1"/>
    </source>
</evidence>
<dbReference type="InterPro" id="IPR011993">
    <property type="entry name" value="PH-like_dom_sf"/>
</dbReference>
<keyword evidence="6" id="KW-1185">Reference proteome</keyword>
<feature type="region of interest" description="Disordered" evidence="3">
    <location>
        <begin position="385"/>
        <end position="438"/>
    </location>
</feature>
<evidence type="ECO:0000259" key="4">
    <source>
        <dbReference type="PROSITE" id="PS50010"/>
    </source>
</evidence>
<dbReference type="SMART" id="SM00233">
    <property type="entry name" value="PH"/>
    <property type="match status" value="1"/>
</dbReference>
<feature type="compositionally biased region" description="Polar residues" evidence="3">
    <location>
        <begin position="776"/>
        <end position="796"/>
    </location>
</feature>
<dbReference type="SUPFAM" id="SSF50729">
    <property type="entry name" value="PH domain-like"/>
    <property type="match status" value="1"/>
</dbReference>
<feature type="compositionally biased region" description="Low complexity" evidence="3">
    <location>
        <begin position="402"/>
        <end position="438"/>
    </location>
</feature>
<dbReference type="GO" id="GO:0005737">
    <property type="term" value="C:cytoplasm"/>
    <property type="evidence" value="ECO:0007669"/>
    <property type="project" value="UniProtKB-SubCell"/>
</dbReference>
<evidence type="ECO:0000256" key="1">
    <source>
        <dbReference type="ARBA" id="ARBA00004496"/>
    </source>
</evidence>
<organism evidence="5 6">
    <name type="scientific">Capsaspora owczarzaki (strain ATCC 30864)</name>
    <dbReference type="NCBI Taxonomy" id="595528"/>
    <lineage>
        <taxon>Eukaryota</taxon>
        <taxon>Filasterea</taxon>
        <taxon>Capsaspora</taxon>
    </lineage>
</organism>
<protein>
    <recommendedName>
        <fullName evidence="4">DH domain-containing protein</fullName>
    </recommendedName>
</protein>
<keyword evidence="2" id="KW-0963">Cytoplasm</keyword>
<dbReference type="Pfam" id="PF00621">
    <property type="entry name" value="RhoGEF"/>
    <property type="match status" value="1"/>
</dbReference>
<feature type="compositionally biased region" description="Low complexity" evidence="3">
    <location>
        <begin position="764"/>
        <end position="775"/>
    </location>
</feature>
<dbReference type="Gene3D" id="2.30.29.30">
    <property type="entry name" value="Pleckstrin-homology domain (PH domain)/Phosphotyrosine-binding domain (PTB)"/>
    <property type="match status" value="1"/>
</dbReference>
<dbReference type="InterPro" id="IPR051480">
    <property type="entry name" value="Endocytic_GEF_Adapter"/>
</dbReference>
<dbReference type="GO" id="GO:0035025">
    <property type="term" value="P:positive regulation of Rho protein signal transduction"/>
    <property type="evidence" value="ECO:0007669"/>
    <property type="project" value="TreeGrafter"/>
</dbReference>
<gene>
    <name evidence="5" type="ORF">CAOG_004520</name>
</gene>
<dbReference type="PhylomeDB" id="A0A0D2WRE0"/>
<feature type="compositionally biased region" description="Polar residues" evidence="3">
    <location>
        <begin position="529"/>
        <end position="540"/>
    </location>
</feature>
<feature type="compositionally biased region" description="Basic and acidic residues" evidence="3">
    <location>
        <begin position="635"/>
        <end position="649"/>
    </location>
</feature>
<dbReference type="Gene3D" id="1.20.900.10">
    <property type="entry name" value="Dbl homology (DH) domain"/>
    <property type="match status" value="1"/>
</dbReference>
<evidence type="ECO:0000256" key="3">
    <source>
        <dbReference type="SAM" id="MobiDB-lite"/>
    </source>
</evidence>
<comment type="subcellular location">
    <subcellularLocation>
        <location evidence="1">Cytoplasm</location>
    </subcellularLocation>
</comment>
<feature type="region of interest" description="Disordered" evidence="3">
    <location>
        <begin position="622"/>
        <end position="650"/>
    </location>
</feature>
<dbReference type="SMART" id="SM00325">
    <property type="entry name" value="RhoGEF"/>
    <property type="match status" value="1"/>
</dbReference>
<evidence type="ECO:0000256" key="2">
    <source>
        <dbReference type="ARBA" id="ARBA00022490"/>
    </source>
</evidence>
<feature type="compositionally biased region" description="Gly residues" evidence="3">
    <location>
        <begin position="455"/>
        <end position="464"/>
    </location>
</feature>
<dbReference type="InterPro" id="IPR001849">
    <property type="entry name" value="PH_domain"/>
</dbReference>
<dbReference type="InterPro" id="IPR035899">
    <property type="entry name" value="DBL_dom_sf"/>
</dbReference>
<dbReference type="OrthoDB" id="1716625at2759"/>
<dbReference type="SUPFAM" id="SSF48065">
    <property type="entry name" value="DBL homology domain (DH-domain)"/>
    <property type="match status" value="1"/>
</dbReference>
<feature type="compositionally biased region" description="Polar residues" evidence="3">
    <location>
        <begin position="725"/>
        <end position="756"/>
    </location>
</feature>
<dbReference type="STRING" id="595528.A0A0D2WRE0"/>
<feature type="region of interest" description="Disordered" evidence="3">
    <location>
        <begin position="29"/>
        <end position="66"/>
    </location>
</feature>
<feature type="compositionally biased region" description="Polar residues" evidence="3">
    <location>
        <begin position="552"/>
        <end position="570"/>
    </location>
</feature>
<reference evidence="6" key="1">
    <citation type="submission" date="2011-02" db="EMBL/GenBank/DDBJ databases">
        <title>The Genome Sequence of Capsaspora owczarzaki ATCC 30864.</title>
        <authorList>
            <person name="Russ C."/>
            <person name="Cuomo C."/>
            <person name="Burger G."/>
            <person name="Gray M.W."/>
            <person name="Holland P.W.H."/>
            <person name="King N."/>
            <person name="Lang F.B.F."/>
            <person name="Roger A.J."/>
            <person name="Ruiz-Trillo I."/>
            <person name="Young S.K."/>
            <person name="Zeng Q."/>
            <person name="Gargeya S."/>
            <person name="Alvarado L."/>
            <person name="Berlin A."/>
            <person name="Chapman S.B."/>
            <person name="Chen Z."/>
            <person name="Freedman E."/>
            <person name="Gellesch M."/>
            <person name="Goldberg J."/>
            <person name="Griggs A."/>
            <person name="Gujja S."/>
            <person name="Heilman E."/>
            <person name="Heiman D."/>
            <person name="Howarth C."/>
            <person name="Mehta T."/>
            <person name="Neiman D."/>
            <person name="Pearson M."/>
            <person name="Roberts A."/>
            <person name="Saif S."/>
            <person name="Shea T."/>
            <person name="Shenoy N."/>
            <person name="Sisk P."/>
            <person name="Stolte C."/>
            <person name="Sykes S."/>
            <person name="White J."/>
            <person name="Yandava C."/>
            <person name="Haas B."/>
            <person name="Nusbaum C."/>
            <person name="Birren B."/>
        </authorList>
    </citation>
    <scope>NUCLEOTIDE SEQUENCE</scope>
    <source>
        <strain evidence="6">ATCC 30864</strain>
    </source>
</reference>
<dbReference type="Proteomes" id="UP000008743">
    <property type="component" value="Unassembled WGS sequence"/>
</dbReference>
<feature type="region of interest" description="Disordered" evidence="3">
    <location>
        <begin position="725"/>
        <end position="813"/>
    </location>
</feature>